<reference evidence="2 3" key="1">
    <citation type="submission" date="2016-07" db="EMBL/GenBank/DDBJ databases">
        <title>Pervasive Adenine N6-methylation of Active Genes in Fungi.</title>
        <authorList>
            <consortium name="DOE Joint Genome Institute"/>
            <person name="Mondo S.J."/>
            <person name="Dannebaum R.O."/>
            <person name="Kuo R.C."/>
            <person name="Labutti K."/>
            <person name="Haridas S."/>
            <person name="Kuo A."/>
            <person name="Salamov A."/>
            <person name="Ahrendt S.R."/>
            <person name="Lipzen A."/>
            <person name="Sullivan W."/>
            <person name="Andreopoulos W.B."/>
            <person name="Clum A."/>
            <person name="Lindquist E."/>
            <person name="Daum C."/>
            <person name="Ramamoorthy G.K."/>
            <person name="Gryganskyi A."/>
            <person name="Culley D."/>
            <person name="Magnuson J.K."/>
            <person name="James T.Y."/>
            <person name="O'Malley M.A."/>
            <person name="Stajich J.E."/>
            <person name="Spatafora J.W."/>
            <person name="Visel A."/>
            <person name="Grigoriev I.V."/>
        </authorList>
    </citation>
    <scope>NUCLEOTIDE SEQUENCE [LARGE SCALE GENOMIC DNA]</scope>
    <source>
        <strain evidence="2 3">NRRL 1336</strain>
    </source>
</reference>
<keyword evidence="3" id="KW-1185">Reference proteome</keyword>
<evidence type="ECO:0000313" key="3">
    <source>
        <dbReference type="Proteomes" id="UP000193560"/>
    </source>
</evidence>
<feature type="transmembrane region" description="Helical" evidence="1">
    <location>
        <begin position="14"/>
        <end position="35"/>
    </location>
</feature>
<sequence>MSHLVSVLHGSGSIFNFFHSGLVFHTVHMAPRFFLPIRRTMIVDGHIPVLIHMWFKGRACLCVHQFIFWYIFYGYRILSVLVIAIHSIFFLCLLKQEKKKKKSQPTFFYAL</sequence>
<dbReference type="EMBL" id="MCGE01000010">
    <property type="protein sequence ID" value="ORZ17376.1"/>
    <property type="molecule type" value="Genomic_DNA"/>
</dbReference>
<feature type="non-terminal residue" evidence="2">
    <location>
        <position position="111"/>
    </location>
</feature>
<name>A0A1X2IJ68_9FUNG</name>
<evidence type="ECO:0000256" key="1">
    <source>
        <dbReference type="SAM" id="Phobius"/>
    </source>
</evidence>
<comment type="caution">
    <text evidence="2">The sequence shown here is derived from an EMBL/GenBank/DDBJ whole genome shotgun (WGS) entry which is preliminary data.</text>
</comment>
<organism evidence="2 3">
    <name type="scientific">Absidia repens</name>
    <dbReference type="NCBI Taxonomy" id="90262"/>
    <lineage>
        <taxon>Eukaryota</taxon>
        <taxon>Fungi</taxon>
        <taxon>Fungi incertae sedis</taxon>
        <taxon>Mucoromycota</taxon>
        <taxon>Mucoromycotina</taxon>
        <taxon>Mucoromycetes</taxon>
        <taxon>Mucorales</taxon>
        <taxon>Cunninghamellaceae</taxon>
        <taxon>Absidia</taxon>
    </lineage>
</organism>
<gene>
    <name evidence="2" type="ORF">BCR42DRAFT_414487</name>
</gene>
<keyword evidence="1" id="KW-0812">Transmembrane</keyword>
<keyword evidence="1" id="KW-0472">Membrane</keyword>
<dbReference type="AlphaFoldDB" id="A0A1X2IJ68"/>
<dbReference type="Proteomes" id="UP000193560">
    <property type="component" value="Unassembled WGS sequence"/>
</dbReference>
<proteinExistence type="predicted"/>
<feature type="transmembrane region" description="Helical" evidence="1">
    <location>
        <begin position="77"/>
        <end position="94"/>
    </location>
</feature>
<accession>A0A1X2IJ68</accession>
<protein>
    <submittedName>
        <fullName evidence="2">Uncharacterized protein</fullName>
    </submittedName>
</protein>
<keyword evidence="1" id="KW-1133">Transmembrane helix</keyword>
<evidence type="ECO:0000313" key="2">
    <source>
        <dbReference type="EMBL" id="ORZ17376.1"/>
    </source>
</evidence>